<evidence type="ECO:0000313" key="3">
    <source>
        <dbReference type="EMBL" id="KAG2637605.1"/>
    </source>
</evidence>
<feature type="non-terminal residue" evidence="3">
    <location>
        <position position="409"/>
    </location>
</feature>
<comment type="caution">
    <text evidence="3">The sequence shown here is derived from an EMBL/GenBank/DDBJ whole genome shotgun (WGS) entry which is preliminary data.</text>
</comment>
<dbReference type="InterPro" id="IPR001810">
    <property type="entry name" value="F-box_dom"/>
</dbReference>
<evidence type="ECO:0000259" key="2">
    <source>
        <dbReference type="SMART" id="SM00256"/>
    </source>
</evidence>
<feature type="region of interest" description="Disordered" evidence="1">
    <location>
        <begin position="1"/>
        <end position="25"/>
    </location>
</feature>
<dbReference type="PANTHER" id="PTHR31264">
    <property type="entry name" value="OS07G0554500 PROTEIN-RELATED"/>
    <property type="match status" value="1"/>
</dbReference>
<evidence type="ECO:0000256" key="1">
    <source>
        <dbReference type="SAM" id="MobiDB-lite"/>
    </source>
</evidence>
<sequence length="409" mass="46440">MTSPPHRRILPRLEDTAPPRQPPPLSEDLLEDILLRVASPVDLARATATCRSFRRIITNPSFQRQYRSLYPRLLLGILCNGIQPAVAPHPNAPAARSLANAAGAGFSFENYLPGDLWQRCWLIEGCYSCDVRDGRLLLERLLVDEDSVIFPELAVCDPVYWSFRLLPPIPEELIAYAQVQDDKTRLFEAFLVPSGQEGTSFKVIGRTHWNERLVVFIFSSDSNLWSLGASTTWVDLGLSAAPPNFILGWPQYEHGCFYWKVNRRNKLLKLDMDRMEFSTVNLPPGNNGREVVIVEPGEGKLGMFSLTRDGRDVHYFTSMKSKAEEIEASEWLVENTIPLPCNCNIVGAFEGYIFLQGVETHQGRVEAACYSLEIKTLKIERVNSINYLYVHIHPYFGYPPFMSPRMIEM</sequence>
<evidence type="ECO:0000313" key="4">
    <source>
        <dbReference type="Proteomes" id="UP000823388"/>
    </source>
</evidence>
<dbReference type="Proteomes" id="UP000823388">
    <property type="component" value="Chromosome 2N"/>
</dbReference>
<protein>
    <recommendedName>
        <fullName evidence="2">F-box domain-containing protein</fullName>
    </recommendedName>
</protein>
<dbReference type="PANTHER" id="PTHR31264:SF3">
    <property type="entry name" value="OS07G0554100 PROTEIN"/>
    <property type="match status" value="1"/>
</dbReference>
<organism evidence="3 4">
    <name type="scientific">Panicum virgatum</name>
    <name type="common">Blackwell switchgrass</name>
    <dbReference type="NCBI Taxonomy" id="38727"/>
    <lineage>
        <taxon>Eukaryota</taxon>
        <taxon>Viridiplantae</taxon>
        <taxon>Streptophyta</taxon>
        <taxon>Embryophyta</taxon>
        <taxon>Tracheophyta</taxon>
        <taxon>Spermatophyta</taxon>
        <taxon>Magnoliopsida</taxon>
        <taxon>Liliopsida</taxon>
        <taxon>Poales</taxon>
        <taxon>Poaceae</taxon>
        <taxon>PACMAD clade</taxon>
        <taxon>Panicoideae</taxon>
        <taxon>Panicodae</taxon>
        <taxon>Paniceae</taxon>
        <taxon>Panicinae</taxon>
        <taxon>Panicum</taxon>
        <taxon>Panicum sect. Hiantes</taxon>
    </lineage>
</organism>
<dbReference type="EMBL" id="CM029040">
    <property type="protein sequence ID" value="KAG2637605.1"/>
    <property type="molecule type" value="Genomic_DNA"/>
</dbReference>
<gene>
    <name evidence="3" type="ORF">PVAP13_2NG528103</name>
</gene>
<dbReference type="SUPFAM" id="SSF81383">
    <property type="entry name" value="F-box domain"/>
    <property type="match status" value="1"/>
</dbReference>
<keyword evidence="4" id="KW-1185">Reference proteome</keyword>
<feature type="domain" description="F-box" evidence="2">
    <location>
        <begin position="25"/>
        <end position="66"/>
    </location>
</feature>
<reference evidence="3" key="1">
    <citation type="submission" date="2020-05" db="EMBL/GenBank/DDBJ databases">
        <title>WGS assembly of Panicum virgatum.</title>
        <authorList>
            <person name="Lovell J.T."/>
            <person name="Jenkins J."/>
            <person name="Shu S."/>
            <person name="Juenger T.E."/>
            <person name="Schmutz J."/>
        </authorList>
    </citation>
    <scope>NUCLEOTIDE SEQUENCE</scope>
    <source>
        <strain evidence="3">AP13</strain>
    </source>
</reference>
<dbReference type="SMART" id="SM00256">
    <property type="entry name" value="FBOX"/>
    <property type="match status" value="1"/>
</dbReference>
<name>A0A8T0VS21_PANVG</name>
<proteinExistence type="predicted"/>
<feature type="compositionally biased region" description="Basic residues" evidence="1">
    <location>
        <begin position="1"/>
        <end position="10"/>
    </location>
</feature>
<accession>A0A8T0VS21</accession>
<dbReference type="AlphaFoldDB" id="A0A8T0VS21"/>
<dbReference type="InterPro" id="IPR036047">
    <property type="entry name" value="F-box-like_dom_sf"/>
</dbReference>